<keyword evidence="1" id="KW-0808">Transferase</keyword>
<dbReference type="SUPFAM" id="SSF55729">
    <property type="entry name" value="Acyl-CoA N-acyltransferases (Nat)"/>
    <property type="match status" value="1"/>
</dbReference>
<evidence type="ECO:0000256" key="2">
    <source>
        <dbReference type="ARBA" id="ARBA00023315"/>
    </source>
</evidence>
<dbReference type="PROSITE" id="PS51186">
    <property type="entry name" value="GNAT"/>
    <property type="match status" value="1"/>
</dbReference>
<organism evidence="4 5">
    <name type="scientific">Streptomyces nigrescens</name>
    <dbReference type="NCBI Taxonomy" id="1920"/>
    <lineage>
        <taxon>Bacteria</taxon>
        <taxon>Bacillati</taxon>
        <taxon>Actinomycetota</taxon>
        <taxon>Actinomycetes</taxon>
        <taxon>Kitasatosporales</taxon>
        <taxon>Streptomycetaceae</taxon>
        <taxon>Streptomyces</taxon>
    </lineage>
</organism>
<dbReference type="Gene3D" id="3.40.630.30">
    <property type="match status" value="1"/>
</dbReference>
<feature type="domain" description="N-acetyltransferase" evidence="3">
    <location>
        <begin position="7"/>
        <end position="149"/>
    </location>
</feature>
<evidence type="ECO:0000259" key="3">
    <source>
        <dbReference type="PROSITE" id="PS51186"/>
    </source>
</evidence>
<keyword evidence="2" id="KW-0012">Acyltransferase</keyword>
<sequence length="149" mass="16515">MPIADRVKVFDLEPGDPRLGSVLPVLQELRPHLTPELFHSVYEEGYGQGLRFLAAFDDDGACLGVAGWRIVVNTVALRSLYVDDLVVAAAARSGGVGHALLAHLEERARELRCHSLELDSGTQRTQAHRFYMREGLTIAAFHFLKSFDD</sequence>
<keyword evidence="4" id="KW-0614">Plasmid</keyword>
<gene>
    <name evidence="4" type="ORF">HEK616_82220</name>
</gene>
<keyword evidence="5" id="KW-1185">Reference proteome</keyword>
<name>A0ABM8A7M2_STRNI</name>
<evidence type="ECO:0000256" key="1">
    <source>
        <dbReference type="ARBA" id="ARBA00022679"/>
    </source>
</evidence>
<dbReference type="Pfam" id="PF00583">
    <property type="entry name" value="Acetyltransf_1"/>
    <property type="match status" value="1"/>
</dbReference>
<dbReference type="PANTHER" id="PTHR43877:SF2">
    <property type="entry name" value="AMINOALKYLPHOSPHONATE N-ACETYLTRANSFERASE-RELATED"/>
    <property type="match status" value="1"/>
</dbReference>
<dbReference type="CDD" id="cd04301">
    <property type="entry name" value="NAT_SF"/>
    <property type="match status" value="1"/>
</dbReference>
<dbReference type="EMBL" id="AP026074">
    <property type="protein sequence ID" value="BDM74735.1"/>
    <property type="molecule type" value="Genomic_DNA"/>
</dbReference>
<reference evidence="4" key="1">
    <citation type="submission" date="2022-06" db="EMBL/GenBank/DDBJ databases">
        <title>Complete genome sequence of Streptomyces nigrescens HEK616.</title>
        <authorList>
            <person name="Asamizu S."/>
            <person name="Onaka H."/>
        </authorList>
    </citation>
    <scope>NUCLEOTIDE SEQUENCE</scope>
    <source>
        <strain evidence="4">HEK616</strain>
        <plasmid evidence="4">SNP1</plasmid>
    </source>
</reference>
<dbReference type="InterPro" id="IPR000182">
    <property type="entry name" value="GNAT_dom"/>
</dbReference>
<dbReference type="Proteomes" id="UP001059597">
    <property type="component" value="Plasmid SNP1"/>
</dbReference>
<geneLocation type="plasmid" evidence="4 5">
    <name>SNP1</name>
</geneLocation>
<accession>A0ABM8A7M2</accession>
<evidence type="ECO:0000313" key="4">
    <source>
        <dbReference type="EMBL" id="BDM74735.1"/>
    </source>
</evidence>
<proteinExistence type="predicted"/>
<dbReference type="InterPro" id="IPR050832">
    <property type="entry name" value="Bact_Acetyltransf"/>
</dbReference>
<dbReference type="PANTHER" id="PTHR43877">
    <property type="entry name" value="AMINOALKYLPHOSPHONATE N-ACETYLTRANSFERASE-RELATED-RELATED"/>
    <property type="match status" value="1"/>
</dbReference>
<protein>
    <submittedName>
        <fullName evidence="4">N-acetyltransferase GCN5</fullName>
    </submittedName>
</protein>
<dbReference type="InterPro" id="IPR016181">
    <property type="entry name" value="Acyl_CoA_acyltransferase"/>
</dbReference>
<evidence type="ECO:0000313" key="5">
    <source>
        <dbReference type="Proteomes" id="UP001059597"/>
    </source>
</evidence>